<gene>
    <name evidence="1" type="ORF">BJY24_006744</name>
</gene>
<proteinExistence type="predicted"/>
<keyword evidence="2" id="KW-1185">Reference proteome</keyword>
<evidence type="ECO:0000313" key="1">
    <source>
        <dbReference type="EMBL" id="MBB5917832.1"/>
    </source>
</evidence>
<accession>A0A7W9PKS0</accession>
<dbReference type="AlphaFoldDB" id="A0A7W9PKS0"/>
<dbReference type="RefSeq" id="WP_276325730.1">
    <property type="nucleotide sequence ID" value="NZ_JACHIT010000002.1"/>
</dbReference>
<sequence length="43" mass="4382">MPNPAASHSAAPDVADRDRAALDPLTATVAAARLLVVTRRSGV</sequence>
<protein>
    <submittedName>
        <fullName evidence="1">Uncharacterized protein</fullName>
    </submittedName>
</protein>
<name>A0A7W9PKS0_9NOCA</name>
<evidence type="ECO:0000313" key="2">
    <source>
        <dbReference type="Proteomes" id="UP000540412"/>
    </source>
</evidence>
<comment type="caution">
    <text evidence="1">The sequence shown here is derived from an EMBL/GenBank/DDBJ whole genome shotgun (WGS) entry which is preliminary data.</text>
</comment>
<reference evidence="1 2" key="1">
    <citation type="submission" date="2020-08" db="EMBL/GenBank/DDBJ databases">
        <title>Sequencing the genomes of 1000 actinobacteria strains.</title>
        <authorList>
            <person name="Klenk H.-P."/>
        </authorList>
    </citation>
    <scope>NUCLEOTIDE SEQUENCE [LARGE SCALE GENOMIC DNA]</scope>
    <source>
        <strain evidence="1 2">DSM 43582</strain>
    </source>
</reference>
<dbReference type="EMBL" id="JACHIT010000002">
    <property type="protein sequence ID" value="MBB5917832.1"/>
    <property type="molecule type" value="Genomic_DNA"/>
</dbReference>
<dbReference type="Proteomes" id="UP000540412">
    <property type="component" value="Unassembled WGS sequence"/>
</dbReference>
<organism evidence="1 2">
    <name type="scientific">Nocardia transvalensis</name>
    <dbReference type="NCBI Taxonomy" id="37333"/>
    <lineage>
        <taxon>Bacteria</taxon>
        <taxon>Bacillati</taxon>
        <taxon>Actinomycetota</taxon>
        <taxon>Actinomycetes</taxon>
        <taxon>Mycobacteriales</taxon>
        <taxon>Nocardiaceae</taxon>
        <taxon>Nocardia</taxon>
    </lineage>
</organism>